<evidence type="ECO:0000256" key="1">
    <source>
        <dbReference type="SAM" id="Phobius"/>
    </source>
</evidence>
<dbReference type="Proteomes" id="UP000823844">
    <property type="component" value="Unassembled WGS sequence"/>
</dbReference>
<keyword evidence="1" id="KW-1133">Transmembrane helix</keyword>
<keyword evidence="1" id="KW-0812">Transmembrane</keyword>
<name>A0A9E2KS15_9LACO</name>
<keyword evidence="1" id="KW-0472">Membrane</keyword>
<dbReference type="EMBL" id="JAHLFT010000030">
    <property type="protein sequence ID" value="MBU3827997.1"/>
    <property type="molecule type" value="Genomic_DNA"/>
</dbReference>
<feature type="transmembrane region" description="Helical" evidence="1">
    <location>
        <begin position="9"/>
        <end position="31"/>
    </location>
</feature>
<feature type="transmembrane region" description="Helical" evidence="1">
    <location>
        <begin position="37"/>
        <end position="55"/>
    </location>
</feature>
<comment type="caution">
    <text evidence="2">The sequence shown here is derived from an EMBL/GenBank/DDBJ whole genome shotgun (WGS) entry which is preliminary data.</text>
</comment>
<accession>A0A9E2KS15</accession>
<proteinExistence type="predicted"/>
<organism evidence="2 3">
    <name type="scientific">Candidatus Lactobacillus pullistercoris</name>
    <dbReference type="NCBI Taxonomy" id="2838636"/>
    <lineage>
        <taxon>Bacteria</taxon>
        <taxon>Bacillati</taxon>
        <taxon>Bacillota</taxon>
        <taxon>Bacilli</taxon>
        <taxon>Lactobacillales</taxon>
        <taxon>Lactobacillaceae</taxon>
        <taxon>Lactobacillus</taxon>
    </lineage>
</organism>
<evidence type="ECO:0000313" key="2">
    <source>
        <dbReference type="EMBL" id="MBU3827997.1"/>
    </source>
</evidence>
<dbReference type="AlphaFoldDB" id="A0A9E2KS15"/>
<reference evidence="2" key="2">
    <citation type="submission" date="2021-04" db="EMBL/GenBank/DDBJ databases">
        <authorList>
            <person name="Gilroy R."/>
        </authorList>
    </citation>
    <scope>NUCLEOTIDE SEQUENCE</scope>
    <source>
        <strain evidence="2">F6-686</strain>
    </source>
</reference>
<gene>
    <name evidence="2" type="ORF">H9806_02420</name>
</gene>
<evidence type="ECO:0000313" key="3">
    <source>
        <dbReference type="Proteomes" id="UP000823844"/>
    </source>
</evidence>
<sequence length="119" mass="13903">MNKRKVFPIIYAVISAIISYIAVFFICVRSLKINLSVSIIIAGIIAICFYILSYFRAHASIEIKRIVFKYKLTDKELARITGLKASDFPIYHNKLQLILPKRYWPKVLNALQEYEKNFK</sequence>
<reference evidence="2" key="1">
    <citation type="journal article" date="2021" name="PeerJ">
        <title>Extensive microbial diversity within the chicken gut microbiome revealed by metagenomics and culture.</title>
        <authorList>
            <person name="Gilroy R."/>
            <person name="Ravi A."/>
            <person name="Getino M."/>
            <person name="Pursley I."/>
            <person name="Horton D.L."/>
            <person name="Alikhan N.F."/>
            <person name="Baker D."/>
            <person name="Gharbi K."/>
            <person name="Hall N."/>
            <person name="Watson M."/>
            <person name="Adriaenssens E.M."/>
            <person name="Foster-Nyarko E."/>
            <person name="Jarju S."/>
            <person name="Secka A."/>
            <person name="Antonio M."/>
            <person name="Oren A."/>
            <person name="Chaudhuri R.R."/>
            <person name="La Ragione R."/>
            <person name="Hildebrand F."/>
            <person name="Pallen M.J."/>
        </authorList>
    </citation>
    <scope>NUCLEOTIDE SEQUENCE</scope>
    <source>
        <strain evidence="2">F6-686</strain>
    </source>
</reference>
<protein>
    <submittedName>
        <fullName evidence="2">Uncharacterized protein</fullName>
    </submittedName>
</protein>